<evidence type="ECO:0008006" key="4">
    <source>
        <dbReference type="Google" id="ProtNLM"/>
    </source>
</evidence>
<dbReference type="OrthoDB" id="4498710at2"/>
<proteinExistence type="predicted"/>
<sequence length="532" mass="59132">MPSKPALPSSQPRLTLLEHKLTRLAELRRLIEERDRLEAERLRNVDVFGILDYTPTERQAEFHAADEFAVMYGGALGGGKSKALTMEAIRACVRYPGLRVGAYRRTYGELKESLLAELANVGYASALGAVWSASEYELRFPNRSLIMFRYAENVKDATRRQGGAYQLLIFDELTLTSPDVVAFLETRLRSARTDIPVLGVRSGTNPGGPGHGTVKQRYVDATDYGRRVHTDMRGRSVRFIPSKLADNPHINAEYARDLTSLGETMRKAFLNGDWDVFAGQAFPEWSQDRHVVEPFSIPESWRRYAGVDWGYTNPWAVIWCAVDEDGRAWLYRELKATKVGEADQARRILDAEQGEHVAIRWADDAMWAVRGDAKPIAKVYTEHGAHLTEAGKGGRVAGWQRLRSYLADAPACPIHRELGLDECPLLHVFSSCTNFVRDLPALPFATKGDPEDIDTAADDHLADALRYLLLNLGSGPRFPDVGGAPAPEAEQDLKAPFAGRYAVTASPDDPNSDDDVPERGAVRRSPWASEPD</sequence>
<evidence type="ECO:0000256" key="1">
    <source>
        <dbReference type="SAM" id="MobiDB-lite"/>
    </source>
</evidence>
<keyword evidence="3" id="KW-1185">Reference proteome</keyword>
<dbReference type="Gene3D" id="3.40.50.300">
    <property type="entry name" value="P-loop containing nucleotide triphosphate hydrolases"/>
    <property type="match status" value="1"/>
</dbReference>
<organism evidence="2 3">
    <name type="scientific">Kitasatospora acidiphila</name>
    <dbReference type="NCBI Taxonomy" id="2567942"/>
    <lineage>
        <taxon>Bacteria</taxon>
        <taxon>Bacillati</taxon>
        <taxon>Actinomycetota</taxon>
        <taxon>Actinomycetes</taxon>
        <taxon>Kitasatosporales</taxon>
        <taxon>Streptomycetaceae</taxon>
        <taxon>Kitasatospora</taxon>
    </lineage>
</organism>
<name>A0A540W6Z3_9ACTN</name>
<protein>
    <recommendedName>
        <fullName evidence="4">Terminase</fullName>
    </recommendedName>
</protein>
<dbReference type="Gene3D" id="3.30.420.280">
    <property type="match status" value="1"/>
</dbReference>
<gene>
    <name evidence="2" type="ORF">E6W39_24250</name>
</gene>
<comment type="caution">
    <text evidence="2">The sequence shown here is derived from an EMBL/GenBank/DDBJ whole genome shotgun (WGS) entry which is preliminary data.</text>
</comment>
<evidence type="ECO:0000313" key="3">
    <source>
        <dbReference type="Proteomes" id="UP000319103"/>
    </source>
</evidence>
<dbReference type="InterPro" id="IPR027417">
    <property type="entry name" value="P-loop_NTPase"/>
</dbReference>
<feature type="region of interest" description="Disordered" evidence="1">
    <location>
        <begin position="480"/>
        <end position="532"/>
    </location>
</feature>
<dbReference type="Proteomes" id="UP000319103">
    <property type="component" value="Unassembled WGS sequence"/>
</dbReference>
<evidence type="ECO:0000313" key="2">
    <source>
        <dbReference type="EMBL" id="TQF04769.1"/>
    </source>
</evidence>
<reference evidence="2 3" key="1">
    <citation type="submission" date="2019-06" db="EMBL/GenBank/DDBJ databases">
        <title>Description of Kitasatospora acidophila sp. nov. isolated from pine grove soil, and reclassification of Streptomyces novaecaesareae to Kitasatospora novaeceasareae comb. nov.</title>
        <authorList>
            <person name="Kim M.J."/>
        </authorList>
    </citation>
    <scope>NUCLEOTIDE SEQUENCE [LARGE SCALE GENOMIC DNA]</scope>
    <source>
        <strain evidence="2 3">MMS16-CNU292</strain>
    </source>
</reference>
<dbReference type="AlphaFoldDB" id="A0A540W6Z3"/>
<dbReference type="EMBL" id="VIGB01000003">
    <property type="protein sequence ID" value="TQF04769.1"/>
    <property type="molecule type" value="Genomic_DNA"/>
</dbReference>
<accession>A0A540W6Z3</accession>